<reference evidence="2 3" key="1">
    <citation type="submission" date="2019-08" db="EMBL/GenBank/DDBJ databases">
        <authorList>
            <person name="Peeters C."/>
        </authorList>
    </citation>
    <scope>NUCLEOTIDE SEQUENCE [LARGE SCALE GENOMIC DNA]</scope>
    <source>
        <strain evidence="2 3">LMG 31011</strain>
    </source>
</reference>
<dbReference type="InterPro" id="IPR046673">
    <property type="entry name" value="ToxA_N"/>
</dbReference>
<protein>
    <submittedName>
        <fullName evidence="2">Toxin Afp18</fullName>
    </submittedName>
</protein>
<sequence>MLSGAANASAASGQITICRSDVPDTRCRPAPGTPDRVARFGHLSSQACAMLDESPESQAALGLMLRLTEQCIAPADLDALDDCLIEGFAERFETSPLEATYLVDTLPDALATRGQGLTVEDICRALLSPVGRQNFEASQARRVSPEPEASRFGGTWHRYFSVWRSFVVEAWQDFLMLGSGARASVGPSAFVPTQGTATSPALDFTRSGKTGYLLALLYATSANRGERRAPPTRLQAVTTPTPSTQLALDGHARLIAPESSILDRLATMLDASLGHAAHLANAVGPMVVAASATLERLTSIPPLILPATEAAFLPPSQHVVVTNRPGVTLAPAMHDMPPSPAMQRLIDVARTWRNREASHEALYTLLSPLLTFAAPPSESTLLESLMRNASEFDGYDLNDLRLRRHAPIKNESQMQRVTYWRLPDAAQRIRSGELNITSADQGVSFAIAIETATGAIRETQPLMSSERFDALIQQWQTKCSARAAETWQVSYALASLAKSDLIDATATSLATSDLTLAYNNGLISDEARLLGYAALANISLADNPADAPFFSHRLEFTLQRDGRDHVVAPAGTCVIGEPSGNGTTLLYLKGDVAAWRAYRSPVALLSAIDEDASGLRTTLYDRLPLPLRQCAVTSSPTVKLVRKPDQLPLTVVTSTTLDVIAADGIHRRANPATGPRVAHYLQWLTGAGSDATSVGLHRFREQTLAASLPLPGRPIDISLRDIHKIGHIEVLRHDLSMAIPQMRQLARQHLSERLAALGIQPADPDEIFLRTRRREMRSLTDVFLHPAMQVDTVMSQPLLVHQKLGQFQVIRQPPSSEGEPGKPYVAQGVLGMQATEGLQRKLDIAADHFWETSRRDVRKVLKSEFIAQVWMHRAARDMPTDHTHIASRIAGPIKLGRLGDSELAHEIEDPDVVREWLTVSGKKTSLLSVSMTDRPHCLLLAPYPEGLRVYGFDDRERLSKWFDRQVQSETTRQRIAATLVAAPSDANTAWLATASLDEAGVHDTGPFDTFTAVAAAYEARQVHLSGRNSTDASRPLLQFMDTFAKIDLACGVGTWFLPSARAVSLAYSAADAAIGTAAMTVGFLDEDSELMKQGWHSLTSAIGAQGIAAARFKSMLLLTGDARYKYFVTQAPRASEAVIAGLHRTAGRFYAAIDADTRAYLTFDASTGFFRMAPADAKAVAGVDAPYMALLPGGRWHVVTQDEMLTPILDEQNIAWTIDQTFRARYDTWFRAHDPVYEAARSEAETVALPADTTPLPWQLRLRKLEYLDASVTDPAALGTLAGRVDALQNAVEAEELVSVSTLAKDARLMGARYLAITQRPRIYTGNVRRGLLRASALVPMRYQVDAIASAFNRRAQWPPEASAQFVSDLSELGSMSIDYLWTRSLSLGIATLDTLFDGPRDTVRAFEITAGTRQLLLGRRHRALGGIEYYFVDPAMGIVAHRDFGGLLKLVRAHLSACADEYELAREGTAYFVDTKEIDVTKLGKRRLSRTVPIRFALHL</sequence>
<name>A0A5E4Y4T5_9BURK</name>
<evidence type="ECO:0000313" key="3">
    <source>
        <dbReference type="Proteomes" id="UP000366819"/>
    </source>
</evidence>
<feature type="domain" description="Dermonecrotic toxin N-terminal" evidence="1">
    <location>
        <begin position="739"/>
        <end position="977"/>
    </location>
</feature>
<organism evidence="2 3">
    <name type="scientific">Pandoraea aquatica</name>
    <dbReference type="NCBI Taxonomy" id="2508290"/>
    <lineage>
        <taxon>Bacteria</taxon>
        <taxon>Pseudomonadati</taxon>
        <taxon>Pseudomonadota</taxon>
        <taxon>Betaproteobacteria</taxon>
        <taxon>Burkholderiales</taxon>
        <taxon>Burkholderiaceae</taxon>
        <taxon>Pandoraea</taxon>
    </lineage>
</organism>
<accession>A0A5E4Y4T5</accession>
<evidence type="ECO:0000313" key="2">
    <source>
        <dbReference type="EMBL" id="VVE43574.1"/>
    </source>
</evidence>
<dbReference type="Proteomes" id="UP000366819">
    <property type="component" value="Unassembled WGS sequence"/>
</dbReference>
<evidence type="ECO:0000259" key="1">
    <source>
        <dbReference type="Pfam" id="PF20178"/>
    </source>
</evidence>
<keyword evidence="3" id="KW-1185">Reference proteome</keyword>
<dbReference type="Pfam" id="PF20178">
    <property type="entry name" value="ToxA_N"/>
    <property type="match status" value="1"/>
</dbReference>
<proteinExistence type="predicted"/>
<gene>
    <name evidence="2" type="ORF">PAQ31011_04301</name>
</gene>
<dbReference type="EMBL" id="CABPSN010000007">
    <property type="protein sequence ID" value="VVE43574.1"/>
    <property type="molecule type" value="Genomic_DNA"/>
</dbReference>